<comment type="caution">
    <text evidence="2">The sequence shown here is derived from an EMBL/GenBank/DDBJ whole genome shotgun (WGS) entry which is preliminary data.</text>
</comment>
<feature type="compositionally biased region" description="Polar residues" evidence="1">
    <location>
        <begin position="104"/>
        <end position="121"/>
    </location>
</feature>
<proteinExistence type="predicted"/>
<feature type="compositionally biased region" description="Low complexity" evidence="1">
    <location>
        <begin position="79"/>
        <end position="94"/>
    </location>
</feature>
<dbReference type="OrthoDB" id="8062037at2759"/>
<keyword evidence="3" id="KW-1185">Reference proteome</keyword>
<dbReference type="EMBL" id="QLNQ01000028">
    <property type="protein sequence ID" value="RCK58212.1"/>
    <property type="molecule type" value="Genomic_DNA"/>
</dbReference>
<sequence length="149" mass="17003">MLQELIPPSERVRILLNDSRYADLNLEERGQAIAKKKYGRFFKIIFWKVMGISRADLFHWAVLKLVHEYRRDHPEQFQENAETNNNNNNGANEAANEEGDVTVEATTGEASNEGESNQEEITTTTSPPPTTEVDISESATRRQIIENRV</sequence>
<name>A0A367XZH5_9ASCO</name>
<dbReference type="STRING" id="5486.A0A367XZH5"/>
<accession>A0A367XZH5</accession>
<dbReference type="AlphaFoldDB" id="A0A367XZH5"/>
<gene>
    <name evidence="2" type="ORF">Cantr_06838</name>
</gene>
<reference evidence="2 3" key="1">
    <citation type="submission" date="2018-06" db="EMBL/GenBank/DDBJ databases">
        <title>Whole genome sequencing of Candida tropicalis (genome annotated by CSBL at Korea University).</title>
        <authorList>
            <person name="Ahn J."/>
        </authorList>
    </citation>
    <scope>NUCLEOTIDE SEQUENCE [LARGE SCALE GENOMIC DNA]</scope>
    <source>
        <strain evidence="2 3">ATCC 20962</strain>
    </source>
</reference>
<feature type="compositionally biased region" description="Basic and acidic residues" evidence="1">
    <location>
        <begin position="139"/>
        <end position="149"/>
    </location>
</feature>
<protein>
    <submittedName>
        <fullName evidence="2">Uncharacterized protein</fullName>
    </submittedName>
</protein>
<evidence type="ECO:0000313" key="3">
    <source>
        <dbReference type="Proteomes" id="UP000253472"/>
    </source>
</evidence>
<feature type="region of interest" description="Disordered" evidence="1">
    <location>
        <begin position="76"/>
        <end position="149"/>
    </location>
</feature>
<evidence type="ECO:0000256" key="1">
    <source>
        <dbReference type="SAM" id="MobiDB-lite"/>
    </source>
</evidence>
<dbReference type="Proteomes" id="UP000253472">
    <property type="component" value="Unassembled WGS sequence"/>
</dbReference>
<organism evidence="2 3">
    <name type="scientific">Candida viswanathii</name>
    <dbReference type="NCBI Taxonomy" id="5486"/>
    <lineage>
        <taxon>Eukaryota</taxon>
        <taxon>Fungi</taxon>
        <taxon>Dikarya</taxon>
        <taxon>Ascomycota</taxon>
        <taxon>Saccharomycotina</taxon>
        <taxon>Pichiomycetes</taxon>
        <taxon>Debaryomycetaceae</taxon>
        <taxon>Candida/Lodderomyces clade</taxon>
        <taxon>Candida</taxon>
    </lineage>
</organism>
<evidence type="ECO:0000313" key="2">
    <source>
        <dbReference type="EMBL" id="RCK58212.1"/>
    </source>
</evidence>